<keyword evidence="3" id="KW-1185">Reference proteome</keyword>
<evidence type="ECO:0000313" key="3">
    <source>
        <dbReference type="Proteomes" id="UP000015241"/>
    </source>
</evidence>
<sequence length="306" mass="34574">MSSKDRGGKPVDDADAATGRPYPLLWNQLPSLKIVRQAKGRYSPQVDERCFSYCSQSVRGRIEQREPWCRTFCLRRVFAHEMQRAVAARDAQARNANAKARLPLPPEGQHVPSLGDVLVGETPESQGHAPPDDVRYWEEGYYVWLSKSRWATQERLDLMMTSLERQAQWDKYKQDRTEAWEQQQQQMNKADGETAKGNSGVDNAPKGPAGPPSPTRRPFPDLSGQSILLPVPPPIPSLWGQIDSLLAPTRKALALTQETIESGDQLKFAHRIWEKALTPEPFVLARNVCTRMWDKWRKGPPPDDAA</sequence>
<evidence type="ECO:0000313" key="2">
    <source>
        <dbReference type="EMBL" id="EPS93891.1"/>
    </source>
</evidence>
<dbReference type="Proteomes" id="UP000015241">
    <property type="component" value="Unassembled WGS sequence"/>
</dbReference>
<dbReference type="EMBL" id="KE504252">
    <property type="protein sequence ID" value="EPS93891.1"/>
    <property type="molecule type" value="Genomic_DNA"/>
</dbReference>
<dbReference type="InParanoid" id="S8DJZ8"/>
<gene>
    <name evidence="2" type="ORF">FOMPIDRAFT_1026389</name>
</gene>
<feature type="compositionally biased region" description="Pro residues" evidence="1">
    <location>
        <begin position="208"/>
        <end position="217"/>
    </location>
</feature>
<dbReference type="AlphaFoldDB" id="S8DJZ8"/>
<reference evidence="2 3" key="1">
    <citation type="journal article" date="2012" name="Science">
        <title>The Paleozoic origin of enzymatic lignin decomposition reconstructed from 31 fungal genomes.</title>
        <authorList>
            <person name="Floudas D."/>
            <person name="Binder M."/>
            <person name="Riley R."/>
            <person name="Barry K."/>
            <person name="Blanchette R.A."/>
            <person name="Henrissat B."/>
            <person name="Martinez A.T."/>
            <person name="Otillar R."/>
            <person name="Spatafora J.W."/>
            <person name="Yadav J.S."/>
            <person name="Aerts A."/>
            <person name="Benoit I."/>
            <person name="Boyd A."/>
            <person name="Carlson A."/>
            <person name="Copeland A."/>
            <person name="Coutinho P.M."/>
            <person name="de Vries R.P."/>
            <person name="Ferreira P."/>
            <person name="Findley K."/>
            <person name="Foster B."/>
            <person name="Gaskell J."/>
            <person name="Glotzer D."/>
            <person name="Gorecki P."/>
            <person name="Heitman J."/>
            <person name="Hesse C."/>
            <person name="Hori C."/>
            <person name="Igarashi K."/>
            <person name="Jurgens J.A."/>
            <person name="Kallen N."/>
            <person name="Kersten P."/>
            <person name="Kohler A."/>
            <person name="Kuees U."/>
            <person name="Kumar T.K.A."/>
            <person name="Kuo A."/>
            <person name="LaButti K."/>
            <person name="Larrondo L.F."/>
            <person name="Lindquist E."/>
            <person name="Ling A."/>
            <person name="Lombard V."/>
            <person name="Lucas S."/>
            <person name="Lundell T."/>
            <person name="Martin R."/>
            <person name="McLaughlin D.J."/>
            <person name="Morgenstern I."/>
            <person name="Morin E."/>
            <person name="Murat C."/>
            <person name="Nagy L.G."/>
            <person name="Nolan M."/>
            <person name="Ohm R.A."/>
            <person name="Patyshakuliyeva A."/>
            <person name="Rokas A."/>
            <person name="Ruiz-Duenas F.J."/>
            <person name="Sabat G."/>
            <person name="Salamov A."/>
            <person name="Samejima M."/>
            <person name="Schmutz J."/>
            <person name="Slot J.C."/>
            <person name="St John F."/>
            <person name="Stenlid J."/>
            <person name="Sun H."/>
            <person name="Sun S."/>
            <person name="Syed K."/>
            <person name="Tsang A."/>
            <person name="Wiebenga A."/>
            <person name="Young D."/>
            <person name="Pisabarro A."/>
            <person name="Eastwood D.C."/>
            <person name="Martin F."/>
            <person name="Cullen D."/>
            <person name="Grigoriev I.V."/>
            <person name="Hibbett D.S."/>
        </authorList>
    </citation>
    <scope>NUCLEOTIDE SEQUENCE</scope>
    <source>
        <strain evidence="3">FP-58527</strain>
    </source>
</reference>
<dbReference type="OrthoDB" id="3171382at2759"/>
<organism evidence="2 3">
    <name type="scientific">Fomitopsis schrenkii</name>
    <name type="common">Brown rot fungus</name>
    <dbReference type="NCBI Taxonomy" id="2126942"/>
    <lineage>
        <taxon>Eukaryota</taxon>
        <taxon>Fungi</taxon>
        <taxon>Dikarya</taxon>
        <taxon>Basidiomycota</taxon>
        <taxon>Agaricomycotina</taxon>
        <taxon>Agaricomycetes</taxon>
        <taxon>Polyporales</taxon>
        <taxon>Fomitopsis</taxon>
    </lineage>
</organism>
<accession>S8DJZ8</accession>
<evidence type="ECO:0000256" key="1">
    <source>
        <dbReference type="SAM" id="MobiDB-lite"/>
    </source>
</evidence>
<feature type="region of interest" description="Disordered" evidence="1">
    <location>
        <begin position="174"/>
        <end position="227"/>
    </location>
</feature>
<proteinExistence type="predicted"/>
<dbReference type="HOGENOM" id="CLU_074642_0_0_1"/>
<protein>
    <submittedName>
        <fullName evidence="2">Uncharacterized protein</fullName>
    </submittedName>
</protein>
<dbReference type="eggNOG" id="ENOG502SNWQ">
    <property type="taxonomic scope" value="Eukaryota"/>
</dbReference>
<name>S8DJZ8_FOMSC</name>